<dbReference type="InterPro" id="IPR036383">
    <property type="entry name" value="TSP1_rpt_sf"/>
</dbReference>
<feature type="repeat" description="TSP type-3" evidence="9">
    <location>
        <begin position="365"/>
        <end position="400"/>
    </location>
</feature>
<dbReference type="AlphaFoldDB" id="A0A9N7UXU7"/>
<comment type="caution">
    <text evidence="8">Lacks conserved residue(s) required for the propagation of feature annotation.</text>
</comment>
<comment type="caution">
    <text evidence="14">The sequence shown here is derived from an EMBL/GenBank/DDBJ whole genome shotgun (WGS) entry which is preliminary data.</text>
</comment>
<dbReference type="Proteomes" id="UP001153269">
    <property type="component" value="Unassembled WGS sequence"/>
</dbReference>
<dbReference type="EMBL" id="CADEAL010002657">
    <property type="protein sequence ID" value="CAB1441512.1"/>
    <property type="molecule type" value="Genomic_DNA"/>
</dbReference>
<gene>
    <name evidence="14" type="ORF">PLEPLA_LOCUS29277</name>
</gene>
<dbReference type="Pfam" id="PF05735">
    <property type="entry name" value="TSP_C"/>
    <property type="match status" value="1"/>
</dbReference>
<dbReference type="SUPFAM" id="SSF57603">
    <property type="entry name" value="FnI-like domain"/>
    <property type="match status" value="1"/>
</dbReference>
<feature type="region of interest" description="Disordered" evidence="10">
    <location>
        <begin position="516"/>
        <end position="547"/>
    </location>
</feature>
<organism evidence="14 15">
    <name type="scientific">Pleuronectes platessa</name>
    <name type="common">European plaice</name>
    <dbReference type="NCBI Taxonomy" id="8262"/>
    <lineage>
        <taxon>Eukaryota</taxon>
        <taxon>Metazoa</taxon>
        <taxon>Chordata</taxon>
        <taxon>Craniata</taxon>
        <taxon>Vertebrata</taxon>
        <taxon>Euteleostomi</taxon>
        <taxon>Actinopterygii</taxon>
        <taxon>Neopterygii</taxon>
        <taxon>Teleostei</taxon>
        <taxon>Neoteleostei</taxon>
        <taxon>Acanthomorphata</taxon>
        <taxon>Carangaria</taxon>
        <taxon>Pleuronectiformes</taxon>
        <taxon>Pleuronectoidei</taxon>
        <taxon>Pleuronectidae</taxon>
        <taxon>Pleuronectes</taxon>
    </lineage>
</organism>
<dbReference type="Gene3D" id="6.20.200.20">
    <property type="match status" value="1"/>
</dbReference>
<keyword evidence="7" id="KW-0325">Glycoprotein</keyword>
<feature type="domain" description="EGF-like" evidence="11">
    <location>
        <begin position="284"/>
        <end position="326"/>
    </location>
</feature>
<dbReference type="PROSITE" id="PS50184">
    <property type="entry name" value="VWFC_2"/>
    <property type="match status" value="1"/>
</dbReference>
<dbReference type="SUPFAM" id="SSF103647">
    <property type="entry name" value="TSP type-3 repeat"/>
    <property type="match status" value="3"/>
</dbReference>
<protein>
    <recommendedName>
        <fullName evidence="16">Thrombospondin-2-like</fullName>
    </recommendedName>
</protein>
<reference evidence="14" key="1">
    <citation type="submission" date="2020-03" db="EMBL/GenBank/DDBJ databases">
        <authorList>
            <person name="Weist P."/>
        </authorList>
    </citation>
    <scope>NUCLEOTIDE SEQUENCE</scope>
</reference>
<keyword evidence="4" id="KW-0677">Repeat</keyword>
<feature type="domain" description="VWFC" evidence="12">
    <location>
        <begin position="93"/>
        <end position="150"/>
    </location>
</feature>
<dbReference type="GO" id="GO:0007155">
    <property type="term" value="P:cell adhesion"/>
    <property type="evidence" value="ECO:0007669"/>
    <property type="project" value="InterPro"/>
</dbReference>
<evidence type="ECO:0000256" key="10">
    <source>
        <dbReference type="SAM" id="MobiDB-lite"/>
    </source>
</evidence>
<dbReference type="InterPro" id="IPR003367">
    <property type="entry name" value="Thrombospondin_3-like_rpt"/>
</dbReference>
<dbReference type="PROSITE" id="PS51236">
    <property type="entry name" value="TSP_CTER"/>
    <property type="match status" value="1"/>
</dbReference>
<feature type="repeat" description="TSP type-3" evidence="9">
    <location>
        <begin position="521"/>
        <end position="556"/>
    </location>
</feature>
<evidence type="ECO:0000256" key="9">
    <source>
        <dbReference type="PROSITE-ProRule" id="PRU00634"/>
    </source>
</evidence>
<evidence type="ECO:0000256" key="4">
    <source>
        <dbReference type="ARBA" id="ARBA00022737"/>
    </source>
</evidence>
<evidence type="ECO:0000259" key="12">
    <source>
        <dbReference type="PROSITE" id="PS50184"/>
    </source>
</evidence>
<dbReference type="SMART" id="SM00214">
    <property type="entry name" value="VWC"/>
    <property type="match status" value="1"/>
</dbReference>
<dbReference type="FunFam" id="2.20.100.10:FF:000004">
    <property type="entry name" value="Adhesion G protein-coupled receptor B2"/>
    <property type="match status" value="1"/>
</dbReference>
<accession>A0A9N7UXU7</accession>
<evidence type="ECO:0000256" key="5">
    <source>
        <dbReference type="ARBA" id="ARBA00022837"/>
    </source>
</evidence>
<proteinExistence type="predicted"/>
<dbReference type="SUPFAM" id="SSF82895">
    <property type="entry name" value="TSP-1 type 1 repeat"/>
    <property type="match status" value="2"/>
</dbReference>
<dbReference type="Gene3D" id="2.20.100.10">
    <property type="entry name" value="Thrombospondin type-1 (TSP1) repeat"/>
    <property type="match status" value="2"/>
</dbReference>
<dbReference type="FunFam" id="2.20.100.10:FF:000001">
    <property type="entry name" value="semaphorin-5A isoform X1"/>
    <property type="match status" value="1"/>
</dbReference>
<dbReference type="InterPro" id="IPR017897">
    <property type="entry name" value="Thrombospondin_3_rpt"/>
</dbReference>
<evidence type="ECO:0000256" key="3">
    <source>
        <dbReference type="ARBA" id="ARBA00022729"/>
    </source>
</evidence>
<evidence type="ECO:0000256" key="1">
    <source>
        <dbReference type="ARBA" id="ARBA00022536"/>
    </source>
</evidence>
<evidence type="ECO:0000256" key="6">
    <source>
        <dbReference type="ARBA" id="ARBA00023157"/>
    </source>
</evidence>
<keyword evidence="15" id="KW-1185">Reference proteome</keyword>
<keyword evidence="3" id="KW-0732">Signal</keyword>
<dbReference type="GO" id="GO:0005576">
    <property type="term" value="C:extracellular region"/>
    <property type="evidence" value="ECO:0007669"/>
    <property type="project" value="InterPro"/>
</dbReference>
<dbReference type="Gene3D" id="2.10.25.10">
    <property type="entry name" value="Laminin"/>
    <property type="match status" value="1"/>
</dbReference>
<dbReference type="Pfam" id="PF12947">
    <property type="entry name" value="EGF_3"/>
    <property type="match status" value="1"/>
</dbReference>
<dbReference type="InterPro" id="IPR000742">
    <property type="entry name" value="EGF"/>
</dbReference>
<evidence type="ECO:0008006" key="16">
    <source>
        <dbReference type="Google" id="ProtNLM"/>
    </source>
</evidence>
<feature type="compositionally biased region" description="Basic and acidic residues" evidence="10">
    <location>
        <begin position="521"/>
        <end position="532"/>
    </location>
</feature>
<feature type="domain" description="TSP C-terminal" evidence="13">
    <location>
        <begin position="596"/>
        <end position="747"/>
    </location>
</feature>
<dbReference type="InterPro" id="IPR028974">
    <property type="entry name" value="TSP_type-3_rpt"/>
</dbReference>
<name>A0A9N7UXU7_PLEPL</name>
<evidence type="ECO:0000313" key="15">
    <source>
        <dbReference type="Proteomes" id="UP001153269"/>
    </source>
</evidence>
<evidence type="ECO:0000259" key="13">
    <source>
        <dbReference type="PROSITE" id="PS51236"/>
    </source>
</evidence>
<dbReference type="InterPro" id="IPR000884">
    <property type="entry name" value="TSP1_rpt"/>
</dbReference>
<dbReference type="InterPro" id="IPR001007">
    <property type="entry name" value="VWF_dom"/>
</dbReference>
<keyword evidence="2" id="KW-0358">Heparin-binding</keyword>
<evidence type="ECO:0000313" key="14">
    <source>
        <dbReference type="EMBL" id="CAB1441512.1"/>
    </source>
</evidence>
<keyword evidence="1 8" id="KW-0245">EGF-like domain</keyword>
<dbReference type="InterPro" id="IPR024731">
    <property type="entry name" value="NELL2-like_EGF"/>
</dbReference>
<sequence>MCRRKPAVIRVRSWWAVLTEIHGLRLVTGNLLEDLERVTKENEEMRITLDELSNSSSIGISSYMSKSDISSISSGAGGGGDDSDLDRDRDGEPWCLQDGRVYEQGEDWEVDSCTSCTCLEETVVCQQVSCPPVSCIYTSFIDGGCCPVCVNNEDGWSPWSEWTHCSVTCGRGGQQRGRSCNGIMPSCAGPSVQTRSCMLTKCDRKVRADGNWGLWSPWSPCTTTCGEGSSARVRLCNNPPPPKGGRGCSGWGHRDTTLQQHTLPQMAGRLVLESLRTMTLVCEPYNPCKDKTHTCHKYAVCTYLGLASEVLYKCVCATGFAGDGFLCGEDSDLDGWPNNILTCKQNATYHCQKDNCPRLPNSGQEDLDKDGQGDACDPDDDNDGIIDERDNCPLVYNPRQYDSDRDGVGDSCDNCAFDSNPLQADTDGNGEGDACSIDIDGDEVLNDRDNCPLIYNTDQRDTDMDGVGDQCDNCPLLHNPLQLDSDSDLVGDMCDDNDDIDEDGLQNSLDNCPYIANSNQADHDNDGKGDACDHDDDNDGIPDDRDNCRLVPNTDQLDLNGDGSGEACFDDFDNDSIPDALDPCPLNQDISSTDFRRFQVVLLDPKGTTQSEPFWVIRSQGTELLQTANSDPGIALGYDKFSAVDFSVTFYVNTNRDDDYAGFVFAYQSSQRFYVVMWKQVSQAYWEKKPSKAFGTAGVSIKLVRTLWHDPNKTGWKDYTAYRMHLTHRPKTGFIRYKDSHSHIIVW</sequence>
<dbReference type="PROSITE" id="PS50026">
    <property type="entry name" value="EGF_3"/>
    <property type="match status" value="1"/>
</dbReference>
<feature type="region of interest" description="Disordered" evidence="10">
    <location>
        <begin position="362"/>
        <end position="390"/>
    </location>
</feature>
<dbReference type="FunFam" id="4.10.1080.10:FF:000004">
    <property type="entry name" value="Cartilage oligomeric matrix protein"/>
    <property type="match status" value="1"/>
</dbReference>
<dbReference type="PANTHER" id="PTHR10199">
    <property type="entry name" value="THROMBOSPONDIN"/>
    <property type="match status" value="1"/>
</dbReference>
<dbReference type="Pfam" id="PF02412">
    <property type="entry name" value="TSP_3"/>
    <property type="match status" value="7"/>
</dbReference>
<evidence type="ECO:0000256" key="8">
    <source>
        <dbReference type="PROSITE-ProRule" id="PRU00076"/>
    </source>
</evidence>
<evidence type="ECO:0000256" key="2">
    <source>
        <dbReference type="ARBA" id="ARBA00022674"/>
    </source>
</evidence>
<evidence type="ECO:0000256" key="7">
    <source>
        <dbReference type="ARBA" id="ARBA00023180"/>
    </source>
</evidence>
<feature type="repeat" description="TSP type-3" evidence="9">
    <location>
        <begin position="424"/>
        <end position="459"/>
    </location>
</feature>
<dbReference type="InterPro" id="IPR008859">
    <property type="entry name" value="Thrombospondin_C"/>
</dbReference>
<dbReference type="Pfam" id="PF00093">
    <property type="entry name" value="VWC"/>
    <property type="match status" value="1"/>
</dbReference>
<dbReference type="GO" id="GO:0008201">
    <property type="term" value="F:heparin binding"/>
    <property type="evidence" value="ECO:0007669"/>
    <property type="project" value="UniProtKB-KW"/>
</dbReference>
<dbReference type="GO" id="GO:0016525">
    <property type="term" value="P:negative regulation of angiogenesis"/>
    <property type="evidence" value="ECO:0007669"/>
    <property type="project" value="TreeGrafter"/>
</dbReference>
<dbReference type="PANTHER" id="PTHR10199:SF10">
    <property type="entry name" value="THROMBOSPONDIN-2"/>
    <property type="match status" value="1"/>
</dbReference>
<dbReference type="PROSITE" id="PS50092">
    <property type="entry name" value="TSP1"/>
    <property type="match status" value="2"/>
</dbReference>
<keyword evidence="5 9" id="KW-0106">Calcium</keyword>
<dbReference type="GO" id="GO:0005509">
    <property type="term" value="F:calcium ion binding"/>
    <property type="evidence" value="ECO:0007669"/>
    <property type="project" value="UniProtKB-UniRule"/>
</dbReference>
<dbReference type="SMART" id="SM00209">
    <property type="entry name" value="TSP1"/>
    <property type="match status" value="2"/>
</dbReference>
<evidence type="ECO:0000259" key="11">
    <source>
        <dbReference type="PROSITE" id="PS50026"/>
    </source>
</evidence>
<dbReference type="Gene3D" id="4.10.1080.10">
    <property type="entry name" value="TSP type-3 repeat"/>
    <property type="match status" value="2"/>
</dbReference>
<dbReference type="PROSITE" id="PS51234">
    <property type="entry name" value="TSP3"/>
    <property type="match status" value="3"/>
</dbReference>
<dbReference type="FunFam" id="4.10.1080.10:FF:000001">
    <property type="entry name" value="Thrombospondin 3"/>
    <property type="match status" value="1"/>
</dbReference>
<dbReference type="PROSITE" id="PS01208">
    <property type="entry name" value="VWFC_1"/>
    <property type="match status" value="1"/>
</dbReference>
<keyword evidence="6" id="KW-1015">Disulfide bond</keyword>
<dbReference type="SUPFAM" id="SSF49899">
    <property type="entry name" value="Concanavalin A-like lectins/glucanases"/>
    <property type="match status" value="1"/>
</dbReference>
<feature type="compositionally biased region" description="Acidic residues" evidence="10">
    <location>
        <begin position="376"/>
        <end position="385"/>
    </location>
</feature>
<dbReference type="Pfam" id="PF00090">
    <property type="entry name" value="TSP_1"/>
    <property type="match status" value="2"/>
</dbReference>
<dbReference type="InterPro" id="IPR013320">
    <property type="entry name" value="ConA-like_dom_sf"/>
</dbReference>
<dbReference type="Gene3D" id="2.60.120.200">
    <property type="match status" value="2"/>
</dbReference>